<dbReference type="Pfam" id="PF02348">
    <property type="entry name" value="CTP_transf_3"/>
    <property type="match status" value="1"/>
</dbReference>
<keyword evidence="2" id="KW-1185">Reference proteome</keyword>
<evidence type="ECO:0000313" key="1">
    <source>
        <dbReference type="EMBL" id="QHQ60698.1"/>
    </source>
</evidence>
<gene>
    <name evidence="1" type="ORF">Ana3638_07860</name>
</gene>
<dbReference type="CDD" id="cd02513">
    <property type="entry name" value="CMP-NeuAc_Synthase"/>
    <property type="match status" value="1"/>
</dbReference>
<reference evidence="1 2" key="1">
    <citation type="submission" date="2020-01" db="EMBL/GenBank/DDBJ databases">
        <title>Genome analysis of Anaerocolumna sp. CBA3638.</title>
        <authorList>
            <person name="Kim J."/>
            <person name="Roh S.W."/>
        </authorList>
    </citation>
    <scope>NUCLEOTIDE SEQUENCE [LARGE SCALE GENOMIC DNA]</scope>
    <source>
        <strain evidence="1 2">CBA3638</strain>
    </source>
</reference>
<organism evidence="1 2">
    <name type="scientific">Anaerocolumna sedimenticola</name>
    <dbReference type="NCBI Taxonomy" id="2696063"/>
    <lineage>
        <taxon>Bacteria</taxon>
        <taxon>Bacillati</taxon>
        <taxon>Bacillota</taxon>
        <taxon>Clostridia</taxon>
        <taxon>Lachnospirales</taxon>
        <taxon>Lachnospiraceae</taxon>
        <taxon>Anaerocolumna</taxon>
    </lineage>
</organism>
<dbReference type="Gene3D" id="3.90.550.10">
    <property type="entry name" value="Spore Coat Polysaccharide Biosynthesis Protein SpsA, Chain A"/>
    <property type="match status" value="1"/>
</dbReference>
<dbReference type="AlphaFoldDB" id="A0A6P1TMY2"/>
<proteinExistence type="predicted"/>
<keyword evidence="1" id="KW-0548">Nucleotidyltransferase</keyword>
<dbReference type="InterPro" id="IPR003329">
    <property type="entry name" value="Cytidylyl_trans"/>
</dbReference>
<keyword evidence="1" id="KW-0808">Transferase</keyword>
<dbReference type="PANTHER" id="PTHR21485:SF6">
    <property type="entry name" value="N-ACYLNEURAMINATE CYTIDYLYLTRANSFERASE-RELATED"/>
    <property type="match status" value="1"/>
</dbReference>
<dbReference type="PANTHER" id="PTHR21485">
    <property type="entry name" value="HAD SUPERFAMILY MEMBERS CMAS AND KDSC"/>
    <property type="match status" value="1"/>
</dbReference>
<protein>
    <submittedName>
        <fullName evidence="1">Acylneuraminate cytidylyltransferase family protein</fullName>
    </submittedName>
</protein>
<dbReference type="GO" id="GO:0008781">
    <property type="term" value="F:N-acylneuraminate cytidylyltransferase activity"/>
    <property type="evidence" value="ECO:0007669"/>
    <property type="project" value="TreeGrafter"/>
</dbReference>
<dbReference type="RefSeq" id="WP_161837532.1">
    <property type="nucleotide sequence ID" value="NZ_CP048000.1"/>
</dbReference>
<dbReference type="InterPro" id="IPR050793">
    <property type="entry name" value="CMP-NeuNAc_synthase"/>
</dbReference>
<dbReference type="SUPFAM" id="SSF53448">
    <property type="entry name" value="Nucleotide-diphospho-sugar transferases"/>
    <property type="match status" value="1"/>
</dbReference>
<dbReference type="EMBL" id="CP048000">
    <property type="protein sequence ID" value="QHQ60698.1"/>
    <property type="molecule type" value="Genomic_DNA"/>
</dbReference>
<evidence type="ECO:0000313" key="2">
    <source>
        <dbReference type="Proteomes" id="UP000464314"/>
    </source>
</evidence>
<dbReference type="InterPro" id="IPR029044">
    <property type="entry name" value="Nucleotide-diphossugar_trans"/>
</dbReference>
<accession>A0A6P1TMY2</accession>
<name>A0A6P1TMY2_9FIRM</name>
<sequence length="232" mass="26191">MIAIIPARGGSKGLPGKNIKELAGYPLIYYTIKAAKEANSIDRIIVSTDDKKIADIASNFGAEIPFLRPEELAADHSKAIDNYIYTVDRLNQTRTIAIDEFIVLQPTSPLRTSKDIDNAIELFYKMKAETVISVVKAEHPPTWYKKISPDGILIDYYTSVDNSQNRQEEEVTFLPNGAIFVFNFNALKKNCGYYNSKTYPYVMPQENSVDIDTPIDFQLAELLLKSKRNELI</sequence>
<dbReference type="KEGG" id="anr:Ana3638_07860"/>
<dbReference type="Proteomes" id="UP000464314">
    <property type="component" value="Chromosome"/>
</dbReference>